<accession>A0A0K0CTC5</accession>
<evidence type="ECO:0000313" key="2">
    <source>
        <dbReference type="WBParaSite" id="ACAC_0000031201-mRNA-1"/>
    </source>
</evidence>
<organism evidence="1 2">
    <name type="scientific">Angiostrongylus cantonensis</name>
    <name type="common">Rat lungworm</name>
    <dbReference type="NCBI Taxonomy" id="6313"/>
    <lineage>
        <taxon>Eukaryota</taxon>
        <taxon>Metazoa</taxon>
        <taxon>Ecdysozoa</taxon>
        <taxon>Nematoda</taxon>
        <taxon>Chromadorea</taxon>
        <taxon>Rhabditida</taxon>
        <taxon>Rhabditina</taxon>
        <taxon>Rhabditomorpha</taxon>
        <taxon>Strongyloidea</taxon>
        <taxon>Metastrongylidae</taxon>
        <taxon>Angiostrongylus</taxon>
    </lineage>
</organism>
<keyword evidence="1" id="KW-1185">Reference proteome</keyword>
<dbReference type="STRING" id="6313.A0A0K0CTC5"/>
<reference evidence="1" key="1">
    <citation type="submission" date="2012-09" db="EMBL/GenBank/DDBJ databases">
        <authorList>
            <person name="Martin A.A."/>
        </authorList>
    </citation>
    <scope>NUCLEOTIDE SEQUENCE</scope>
</reference>
<name>A0A0K0CTC5_ANGCA</name>
<evidence type="ECO:0000313" key="1">
    <source>
        <dbReference type="Proteomes" id="UP000035642"/>
    </source>
</evidence>
<protein>
    <submittedName>
        <fullName evidence="2">Secreted protein</fullName>
    </submittedName>
</protein>
<sequence length="99" mass="11203">MLLQLQRVLCPLFYCSMKFSAHSVGQNTKVFSAMWRVVLIALPTLVTALLYRCENDEVLIVQNFGNDTIRMHCQRLDMCGYQNLVGCSAALQPSVQYSP</sequence>
<reference evidence="2" key="2">
    <citation type="submission" date="2017-02" db="UniProtKB">
        <authorList>
            <consortium name="WormBaseParasite"/>
        </authorList>
    </citation>
    <scope>IDENTIFICATION</scope>
</reference>
<proteinExistence type="predicted"/>
<dbReference type="WBParaSite" id="ACAC_0000031201-mRNA-1">
    <property type="protein sequence ID" value="ACAC_0000031201-mRNA-1"/>
    <property type="gene ID" value="ACAC_0000031201"/>
</dbReference>
<dbReference type="AlphaFoldDB" id="A0A0K0CTC5"/>
<dbReference type="Proteomes" id="UP000035642">
    <property type="component" value="Unassembled WGS sequence"/>
</dbReference>